<evidence type="ECO:0000313" key="3">
    <source>
        <dbReference type="Proteomes" id="UP000321393"/>
    </source>
</evidence>
<feature type="compositionally biased region" description="Basic and acidic residues" evidence="1">
    <location>
        <begin position="98"/>
        <end position="107"/>
    </location>
</feature>
<dbReference type="Proteomes" id="UP000321393">
    <property type="component" value="Unassembled WGS sequence"/>
</dbReference>
<accession>A0A5A7UT55</accession>
<feature type="region of interest" description="Disordered" evidence="1">
    <location>
        <begin position="86"/>
        <end position="107"/>
    </location>
</feature>
<dbReference type="AlphaFoldDB" id="A0A5A7UT55"/>
<protein>
    <submittedName>
        <fullName evidence="2">Uncharacterized protein</fullName>
    </submittedName>
</protein>
<gene>
    <name evidence="2" type="ORF">E6C27_scaffold73G00330</name>
</gene>
<evidence type="ECO:0000256" key="1">
    <source>
        <dbReference type="SAM" id="MobiDB-lite"/>
    </source>
</evidence>
<name>A0A5A7UT55_CUCMM</name>
<comment type="caution">
    <text evidence="2">The sequence shown here is derived from an EMBL/GenBank/DDBJ whole genome shotgun (WGS) entry which is preliminary data.</text>
</comment>
<dbReference type="EMBL" id="SSTE01007364">
    <property type="protein sequence ID" value="KAA0056705.1"/>
    <property type="molecule type" value="Genomic_DNA"/>
</dbReference>
<evidence type="ECO:0000313" key="2">
    <source>
        <dbReference type="EMBL" id="KAA0056705.1"/>
    </source>
</evidence>
<organism evidence="2 3">
    <name type="scientific">Cucumis melo var. makuwa</name>
    <name type="common">Oriental melon</name>
    <dbReference type="NCBI Taxonomy" id="1194695"/>
    <lineage>
        <taxon>Eukaryota</taxon>
        <taxon>Viridiplantae</taxon>
        <taxon>Streptophyta</taxon>
        <taxon>Embryophyta</taxon>
        <taxon>Tracheophyta</taxon>
        <taxon>Spermatophyta</taxon>
        <taxon>Magnoliopsida</taxon>
        <taxon>eudicotyledons</taxon>
        <taxon>Gunneridae</taxon>
        <taxon>Pentapetalae</taxon>
        <taxon>rosids</taxon>
        <taxon>fabids</taxon>
        <taxon>Cucurbitales</taxon>
        <taxon>Cucurbitaceae</taxon>
        <taxon>Benincaseae</taxon>
        <taxon>Cucumis</taxon>
    </lineage>
</organism>
<proteinExistence type="predicted"/>
<reference evidence="2 3" key="1">
    <citation type="submission" date="2019-08" db="EMBL/GenBank/DDBJ databases">
        <title>Draft genome sequences of two oriental melons (Cucumis melo L. var makuwa).</title>
        <authorList>
            <person name="Kwon S.-Y."/>
        </authorList>
    </citation>
    <scope>NUCLEOTIDE SEQUENCE [LARGE SCALE GENOMIC DNA]</scope>
    <source>
        <strain evidence="3">cv. SW 3</strain>
        <tissue evidence="2">Leaf</tissue>
    </source>
</reference>
<sequence length="238" mass="26448">MISTWQVGKTVTPQIFEPHIIDGIPESASVHLQPTSLSLSLRLCHHRRLLPPHLVFPTQTEHRGELLSSAVVVGWRKDLNPSWELKPIREPVSSPTRDASHKSELSRRLSQAASQGFDAQVHGPTASSFGNSSLYSGKGFPTTGPRIEAGNVVIHRGLHVSNVTASCSLCAIGCKELFTDRHRCPDVRLVVEGLSYVEEPVQILDRKEQVLRNKTIPLIKVLGDIMERRRQLGNQNIR</sequence>